<dbReference type="Pfam" id="PF04525">
    <property type="entry name" value="LOR"/>
    <property type="match status" value="1"/>
</dbReference>
<organism evidence="2 3">
    <name type="scientific">Canavalia gladiata</name>
    <name type="common">Sword bean</name>
    <name type="synonym">Dolichos gladiatus</name>
    <dbReference type="NCBI Taxonomy" id="3824"/>
    <lineage>
        <taxon>Eukaryota</taxon>
        <taxon>Viridiplantae</taxon>
        <taxon>Streptophyta</taxon>
        <taxon>Embryophyta</taxon>
        <taxon>Tracheophyta</taxon>
        <taxon>Spermatophyta</taxon>
        <taxon>Magnoliopsida</taxon>
        <taxon>eudicotyledons</taxon>
        <taxon>Gunneridae</taxon>
        <taxon>Pentapetalae</taxon>
        <taxon>rosids</taxon>
        <taxon>fabids</taxon>
        <taxon>Fabales</taxon>
        <taxon>Fabaceae</taxon>
        <taxon>Papilionoideae</taxon>
        <taxon>50 kb inversion clade</taxon>
        <taxon>NPAAA clade</taxon>
        <taxon>indigoferoid/millettioid clade</taxon>
        <taxon>Phaseoleae</taxon>
        <taxon>Canavalia</taxon>
    </lineage>
</organism>
<gene>
    <name evidence="2" type="ORF">VNO77_20695</name>
</gene>
<dbReference type="Gene3D" id="2.40.160.200">
    <property type="entry name" value="LURP1-related"/>
    <property type="match status" value="1"/>
</dbReference>
<proteinExistence type="inferred from homology"/>
<protein>
    <submittedName>
        <fullName evidence="2">Uncharacterized protein</fullName>
    </submittedName>
</protein>
<sequence length="241" mass="26840">MANQSPPFATAIIHPRYSAPGPDAVDLIITKERSVRDNFTVTDIDGNIVFTVKSSLVTIVTPRQHRFLFDANGNPILHLRRALLAANDKWEAFRGESRESRDLIFVRERSSLFQLRTELNVFLANNNTEVCDFKVKATWFGHSWDVYIGDSDILVAQINKKLGTIFSRQKYMVSVYPKIDYAFIVALIGLREGMEGVGGGGGKKGEGGFASGEEICEMFVDSHPVDHFVNVGNVGGMTRHM</sequence>
<dbReference type="PANTHER" id="PTHR31087">
    <property type="match status" value="1"/>
</dbReference>
<dbReference type="SUPFAM" id="SSF54518">
    <property type="entry name" value="Tubby C-terminal domain-like"/>
    <property type="match status" value="1"/>
</dbReference>
<evidence type="ECO:0000313" key="3">
    <source>
        <dbReference type="Proteomes" id="UP001367508"/>
    </source>
</evidence>
<evidence type="ECO:0000313" key="2">
    <source>
        <dbReference type="EMBL" id="KAK7340004.1"/>
    </source>
</evidence>
<dbReference type="InterPro" id="IPR007612">
    <property type="entry name" value="LOR"/>
</dbReference>
<dbReference type="PANTHER" id="PTHR31087:SF160">
    <property type="entry name" value="PROTEIN LURP-ONE-RELATED 1-RELATED"/>
    <property type="match status" value="1"/>
</dbReference>
<comment type="similarity">
    <text evidence="1">Belongs to the LOR family.</text>
</comment>
<dbReference type="Proteomes" id="UP001367508">
    <property type="component" value="Unassembled WGS sequence"/>
</dbReference>
<dbReference type="InterPro" id="IPR038595">
    <property type="entry name" value="LOR_sf"/>
</dbReference>
<keyword evidence="3" id="KW-1185">Reference proteome</keyword>
<name>A0AAN9LPY6_CANGL</name>
<dbReference type="EMBL" id="JAYMYQ010000004">
    <property type="protein sequence ID" value="KAK7340004.1"/>
    <property type="molecule type" value="Genomic_DNA"/>
</dbReference>
<reference evidence="2 3" key="1">
    <citation type="submission" date="2024-01" db="EMBL/GenBank/DDBJ databases">
        <title>The genomes of 5 underutilized Papilionoideae crops provide insights into root nodulation and disease resistanc.</title>
        <authorList>
            <person name="Jiang F."/>
        </authorList>
    </citation>
    <scope>NUCLEOTIDE SEQUENCE [LARGE SCALE GENOMIC DNA]</scope>
    <source>
        <strain evidence="2">LVBAO_FW01</strain>
        <tissue evidence="2">Leaves</tissue>
    </source>
</reference>
<evidence type="ECO:0000256" key="1">
    <source>
        <dbReference type="ARBA" id="ARBA00005437"/>
    </source>
</evidence>
<comment type="caution">
    <text evidence="2">The sequence shown here is derived from an EMBL/GenBank/DDBJ whole genome shotgun (WGS) entry which is preliminary data.</text>
</comment>
<accession>A0AAN9LPY6</accession>
<dbReference type="InterPro" id="IPR025659">
    <property type="entry name" value="Tubby-like_C"/>
</dbReference>
<dbReference type="AlphaFoldDB" id="A0AAN9LPY6"/>